<dbReference type="NCBIfam" id="TIGR03284">
    <property type="entry name" value="thym_sym"/>
    <property type="match status" value="1"/>
</dbReference>
<protein>
    <recommendedName>
        <fullName evidence="1">thymidylate synthase</fullName>
        <ecNumber evidence="1">2.1.1.45</ecNumber>
    </recommendedName>
</protein>
<dbReference type="InterPro" id="IPR012262">
    <property type="entry name" value="DHFR-TS"/>
</dbReference>
<sequence>MINIIVAVDKKYGIAKNNKLPWRIKEDLRYFSRVTRKTKDPHKMNAVIMGRKTWLSLPYALKNRVNIILSNTLRIDELYNKKNCNKKLCMLAKSMDNAIQLCNENYDVETIFIIGGTRVYKEALDRNLVNKIYMTRIDKNYECDTFFPEESFNNCMMENKCRVKKEVVDVKNKNISQLTYCEYDIELERRNDGEHQYLNLLRKILSKGNLRQTRNAKTLSIFGEQLQFDLTGGFPLLTTKNTWFRGILLELLWFLRADTNANHLSDQGVKIWNANTSRSFLDSVGLTHYEKGDIGSIYGFQWRHTGCEYKGMNHDYTGKGFDQLKYVIETIRKDPTSRRIVMTTFSPKDSGEGKGCLYPCHGLIIQFYVRDGKWLDCMMHQRSCDCTLGIPYNIASYALLMHIISKVTGYTAGILTMILGDTHIYNKPDHINGAKEQIKRKPYKFPQIKLLKDIDPESDIETILKYIENLQYKDFKLTNYKHHPKIKIKMVA</sequence>
<dbReference type="GO" id="GO:0006730">
    <property type="term" value="P:one-carbon metabolic process"/>
    <property type="evidence" value="ECO:0007669"/>
    <property type="project" value="InterPro"/>
</dbReference>
<organism evidence="5">
    <name type="scientific">Mimivirus LCMiAC02</name>
    <dbReference type="NCBI Taxonomy" id="2506609"/>
    <lineage>
        <taxon>Viruses</taxon>
        <taxon>Varidnaviria</taxon>
        <taxon>Bamfordvirae</taxon>
        <taxon>Nucleocytoviricota</taxon>
        <taxon>Megaviricetes</taxon>
        <taxon>Imitervirales</taxon>
        <taxon>Mimiviridae</taxon>
        <taxon>Klosneuvirinae</taxon>
    </lineage>
</organism>
<dbReference type="GO" id="GO:0004799">
    <property type="term" value="F:thymidylate synthase activity"/>
    <property type="evidence" value="ECO:0007669"/>
    <property type="project" value="UniProtKB-EC"/>
</dbReference>
<dbReference type="PIRSF" id="PIRSF000389">
    <property type="entry name" value="DHFR-TS"/>
    <property type="match status" value="1"/>
</dbReference>
<dbReference type="PRINTS" id="PR00108">
    <property type="entry name" value="THYMDSNTHASE"/>
</dbReference>
<dbReference type="EC" id="2.1.1.45" evidence="1"/>
<dbReference type="InterPro" id="IPR000398">
    <property type="entry name" value="Thymidylate_synthase"/>
</dbReference>
<dbReference type="GO" id="GO:0006231">
    <property type="term" value="P:dTMP biosynthetic process"/>
    <property type="evidence" value="ECO:0007669"/>
    <property type="project" value="InterPro"/>
</dbReference>
<keyword evidence="2" id="KW-0489">Methyltransferase</keyword>
<accession>A0A481Z0P4</accession>
<dbReference type="GO" id="GO:0032259">
    <property type="term" value="P:methylation"/>
    <property type="evidence" value="ECO:0007669"/>
    <property type="project" value="UniProtKB-KW"/>
</dbReference>
<dbReference type="InterPro" id="IPR001796">
    <property type="entry name" value="DHFR_dom"/>
</dbReference>
<evidence type="ECO:0000259" key="4">
    <source>
        <dbReference type="PROSITE" id="PS51330"/>
    </source>
</evidence>
<dbReference type="HAMAP" id="MF_00008">
    <property type="entry name" value="Thymidy_synth_bact"/>
    <property type="match status" value="1"/>
</dbReference>
<dbReference type="InterPro" id="IPR023451">
    <property type="entry name" value="Thymidate_synth/dCMP_Mease_dom"/>
</dbReference>
<evidence type="ECO:0000256" key="1">
    <source>
        <dbReference type="ARBA" id="ARBA00011947"/>
    </source>
</evidence>
<proteinExistence type="inferred from homology"/>
<dbReference type="Gene3D" id="3.40.430.10">
    <property type="entry name" value="Dihydrofolate Reductase, subunit A"/>
    <property type="match status" value="1"/>
</dbReference>
<dbReference type="PANTHER" id="PTHR11548:SF2">
    <property type="entry name" value="THYMIDYLATE SYNTHASE"/>
    <property type="match status" value="1"/>
</dbReference>
<dbReference type="Pfam" id="PF00186">
    <property type="entry name" value="DHFR_1"/>
    <property type="match status" value="1"/>
</dbReference>
<keyword evidence="3" id="KW-0808">Transferase</keyword>
<gene>
    <name evidence="5" type="ORF">LCMiAC02_01310</name>
</gene>
<dbReference type="GO" id="GO:0046654">
    <property type="term" value="P:tetrahydrofolate biosynthetic process"/>
    <property type="evidence" value="ECO:0007669"/>
    <property type="project" value="InterPro"/>
</dbReference>
<feature type="domain" description="DHFR" evidence="4">
    <location>
        <begin position="1"/>
        <end position="190"/>
    </location>
</feature>
<dbReference type="SUPFAM" id="SSF55831">
    <property type="entry name" value="Thymidylate synthase/dCMP hydroxymethylase"/>
    <property type="match status" value="1"/>
</dbReference>
<dbReference type="PANTHER" id="PTHR11548">
    <property type="entry name" value="THYMIDYLATE SYNTHASE 1"/>
    <property type="match status" value="1"/>
</dbReference>
<name>A0A481Z0P4_9VIRU</name>
<dbReference type="InterPro" id="IPR045097">
    <property type="entry name" value="Thymidate_synth/dCMP_Mease"/>
</dbReference>
<dbReference type="EMBL" id="MK500407">
    <property type="protein sequence ID" value="QBK89038.1"/>
    <property type="molecule type" value="Genomic_DNA"/>
</dbReference>
<dbReference type="CDD" id="cd00351">
    <property type="entry name" value="TS_Pyrimidine_HMase"/>
    <property type="match status" value="1"/>
</dbReference>
<dbReference type="GO" id="GO:0004146">
    <property type="term" value="F:dihydrofolate reductase activity"/>
    <property type="evidence" value="ECO:0007669"/>
    <property type="project" value="InterPro"/>
</dbReference>
<dbReference type="InterPro" id="IPR036926">
    <property type="entry name" value="Thymidate_synth/dCMP_Mease_sf"/>
</dbReference>
<dbReference type="Gene3D" id="3.30.572.10">
    <property type="entry name" value="Thymidylate synthase/dCMP hydroxymethylase domain"/>
    <property type="match status" value="1"/>
</dbReference>
<dbReference type="PROSITE" id="PS51330">
    <property type="entry name" value="DHFR_2"/>
    <property type="match status" value="1"/>
</dbReference>
<reference evidence="5" key="1">
    <citation type="journal article" date="2019" name="MBio">
        <title>Virus Genomes from Deep Sea Sediments Expand the Ocean Megavirome and Support Independent Origins of Viral Gigantism.</title>
        <authorList>
            <person name="Backstrom D."/>
            <person name="Yutin N."/>
            <person name="Jorgensen S.L."/>
            <person name="Dharamshi J."/>
            <person name="Homa F."/>
            <person name="Zaremba-Niedwiedzka K."/>
            <person name="Spang A."/>
            <person name="Wolf Y.I."/>
            <person name="Koonin E.V."/>
            <person name="Ettema T.J."/>
        </authorList>
    </citation>
    <scope>NUCLEOTIDE SEQUENCE</scope>
</reference>
<dbReference type="CDD" id="cd00209">
    <property type="entry name" value="DHFR"/>
    <property type="match status" value="1"/>
</dbReference>
<evidence type="ECO:0000256" key="2">
    <source>
        <dbReference type="ARBA" id="ARBA00022603"/>
    </source>
</evidence>
<evidence type="ECO:0000256" key="3">
    <source>
        <dbReference type="ARBA" id="ARBA00022679"/>
    </source>
</evidence>
<evidence type="ECO:0000313" key="5">
    <source>
        <dbReference type="EMBL" id="QBK89038.1"/>
    </source>
</evidence>
<dbReference type="Pfam" id="PF00303">
    <property type="entry name" value="Thymidylat_synt"/>
    <property type="match status" value="1"/>
</dbReference>
<dbReference type="InterPro" id="IPR024072">
    <property type="entry name" value="DHFR-like_dom_sf"/>
</dbReference>
<dbReference type="SUPFAM" id="SSF53597">
    <property type="entry name" value="Dihydrofolate reductase-like"/>
    <property type="match status" value="1"/>
</dbReference>